<evidence type="ECO:0000313" key="1">
    <source>
        <dbReference type="EMBL" id="KAJ8678092.1"/>
    </source>
</evidence>
<keyword evidence="2" id="KW-1185">Reference proteome</keyword>
<dbReference type="EMBL" id="CM056742">
    <property type="protein sequence ID" value="KAJ8678092.1"/>
    <property type="molecule type" value="Genomic_DNA"/>
</dbReference>
<name>A0ACC2P3Z6_9HYME</name>
<dbReference type="Proteomes" id="UP001239111">
    <property type="component" value="Chromosome 2"/>
</dbReference>
<protein>
    <submittedName>
        <fullName evidence="1">Uncharacterized protein</fullName>
    </submittedName>
</protein>
<gene>
    <name evidence="1" type="ORF">QAD02_013879</name>
</gene>
<proteinExistence type="predicted"/>
<reference evidence="1" key="1">
    <citation type="submission" date="2023-04" db="EMBL/GenBank/DDBJ databases">
        <title>A chromosome-level genome assembly of the parasitoid wasp Eretmocerus hayati.</title>
        <authorList>
            <person name="Zhong Y."/>
            <person name="Liu S."/>
            <person name="Liu Y."/>
        </authorList>
    </citation>
    <scope>NUCLEOTIDE SEQUENCE</scope>
    <source>
        <strain evidence="1">ZJU_SS_LIU_2023</strain>
    </source>
</reference>
<evidence type="ECO:0000313" key="2">
    <source>
        <dbReference type="Proteomes" id="UP001239111"/>
    </source>
</evidence>
<comment type="caution">
    <text evidence="1">The sequence shown here is derived from an EMBL/GenBank/DDBJ whole genome shotgun (WGS) entry which is preliminary data.</text>
</comment>
<organism evidence="1 2">
    <name type="scientific">Eretmocerus hayati</name>
    <dbReference type="NCBI Taxonomy" id="131215"/>
    <lineage>
        <taxon>Eukaryota</taxon>
        <taxon>Metazoa</taxon>
        <taxon>Ecdysozoa</taxon>
        <taxon>Arthropoda</taxon>
        <taxon>Hexapoda</taxon>
        <taxon>Insecta</taxon>
        <taxon>Pterygota</taxon>
        <taxon>Neoptera</taxon>
        <taxon>Endopterygota</taxon>
        <taxon>Hymenoptera</taxon>
        <taxon>Apocrita</taxon>
        <taxon>Proctotrupomorpha</taxon>
        <taxon>Chalcidoidea</taxon>
        <taxon>Aphelinidae</taxon>
        <taxon>Aphelininae</taxon>
        <taxon>Eretmocerus</taxon>
    </lineage>
</organism>
<accession>A0ACC2P3Z6</accession>
<sequence>MKNPQEALQVLQGVPAKQRTPKINMASAKMFQEQGMEHSAIATYKEVLRECPLTLEAAEGLSSLGVKGIEVNSIIMSCNWNLQNFDWLNAWIKAHAHINCKEYSQAVTTLRSLDNVNCSRDNHNLLVTMGECYYLSGNYKNSLLCLRRARLIEPDSIKGKTQQKDYTLKYSDHISDDDKQSSAYFTSTDHEQDTVKTSCNEETPYQSSIDSSRASSAADLHEDSRSRSHLRKITSSTSCNGLKYKSPSTVGFRHSIHGYHNGLDSRADSLQSHTSESTSTLEPAESLGTDSAIFDGNHKTGGSSGLPSLDSSIGDEPKLMKTSAKPIINRVQYMDPHSENNLIKYKTNANLNDIEIQDIDDDIVLKTQEKSTEQQQLHDDDDVSEATQTNDYYTVQETYTIEKNPPKGDQLLFPDDDCTITQTLSFMSVDHRDSQYNFPKSGLESTENLTETMHTAVASNSESCESFDSIERSEHALLELCIKSGVSKPDSLSSLRSSGNSKSFEANFRLGPISERSSIASRLGGFSNQDDRYRKQRDPDAMIASLDRLTATLVQQSEAMRERDSSTMKGSLLSDTWNEDSPND</sequence>